<dbReference type="InterPro" id="IPR000700">
    <property type="entry name" value="PAS-assoc_C"/>
</dbReference>
<evidence type="ECO:0000259" key="6">
    <source>
        <dbReference type="PROSITE" id="PS50887"/>
    </source>
</evidence>
<dbReference type="Pfam" id="PF00563">
    <property type="entry name" value="EAL"/>
    <property type="match status" value="1"/>
</dbReference>
<dbReference type="NCBIfam" id="TIGR00254">
    <property type="entry name" value="GGDEF"/>
    <property type="match status" value="1"/>
</dbReference>
<dbReference type="SMART" id="SM00052">
    <property type="entry name" value="EAL"/>
    <property type="match status" value="1"/>
</dbReference>
<dbReference type="SUPFAM" id="SSF141868">
    <property type="entry name" value="EAL domain-like"/>
    <property type="match status" value="1"/>
</dbReference>
<evidence type="ECO:0000313" key="8">
    <source>
        <dbReference type="Proteomes" id="UP000267448"/>
    </source>
</evidence>
<dbReference type="GO" id="GO:0003824">
    <property type="term" value="F:catalytic activity"/>
    <property type="evidence" value="ECO:0007669"/>
    <property type="project" value="UniProtKB-ARBA"/>
</dbReference>
<evidence type="ECO:0000256" key="1">
    <source>
        <dbReference type="ARBA" id="ARBA00001946"/>
    </source>
</evidence>
<feature type="domain" description="PAS" evidence="3">
    <location>
        <begin position="264"/>
        <end position="334"/>
    </location>
</feature>
<dbReference type="Gene3D" id="3.20.20.450">
    <property type="entry name" value="EAL domain"/>
    <property type="match status" value="1"/>
</dbReference>
<organism evidence="7 8">
    <name type="scientific">Shewanella canadensis</name>
    <dbReference type="NCBI Taxonomy" id="271096"/>
    <lineage>
        <taxon>Bacteria</taxon>
        <taxon>Pseudomonadati</taxon>
        <taxon>Pseudomonadota</taxon>
        <taxon>Gammaproteobacteria</taxon>
        <taxon>Alteromonadales</taxon>
        <taxon>Shewanellaceae</taxon>
        <taxon>Shewanella</taxon>
    </lineage>
</organism>
<evidence type="ECO:0000259" key="3">
    <source>
        <dbReference type="PROSITE" id="PS50112"/>
    </source>
</evidence>
<dbReference type="InterPro" id="IPR052155">
    <property type="entry name" value="Biofilm_reg_signaling"/>
</dbReference>
<dbReference type="InterPro" id="IPR035919">
    <property type="entry name" value="EAL_sf"/>
</dbReference>
<evidence type="ECO:0000256" key="2">
    <source>
        <dbReference type="SAM" id="Phobius"/>
    </source>
</evidence>
<dbReference type="Pfam" id="PF00990">
    <property type="entry name" value="GGDEF"/>
    <property type="match status" value="1"/>
</dbReference>
<feature type="transmembrane region" description="Helical" evidence="2">
    <location>
        <begin position="6"/>
        <end position="28"/>
    </location>
</feature>
<dbReference type="InterPro" id="IPR043128">
    <property type="entry name" value="Rev_trsase/Diguanyl_cyclase"/>
</dbReference>
<dbReference type="Gene3D" id="3.30.70.270">
    <property type="match status" value="1"/>
</dbReference>
<dbReference type="InterPro" id="IPR013767">
    <property type="entry name" value="PAS_fold"/>
</dbReference>
<feature type="transmembrane region" description="Helical" evidence="2">
    <location>
        <begin position="40"/>
        <end position="67"/>
    </location>
</feature>
<proteinExistence type="predicted"/>
<keyword evidence="2" id="KW-0812">Transmembrane</keyword>
<keyword evidence="2" id="KW-1133">Transmembrane helix</keyword>
<dbReference type="PANTHER" id="PTHR44757">
    <property type="entry name" value="DIGUANYLATE CYCLASE DGCP"/>
    <property type="match status" value="1"/>
</dbReference>
<dbReference type="CDD" id="cd01948">
    <property type="entry name" value="EAL"/>
    <property type="match status" value="1"/>
</dbReference>
<dbReference type="InterPro" id="IPR029787">
    <property type="entry name" value="Nucleotide_cyclase"/>
</dbReference>
<dbReference type="SMART" id="SM00267">
    <property type="entry name" value="GGDEF"/>
    <property type="match status" value="1"/>
</dbReference>
<feature type="domain" description="PAS" evidence="3">
    <location>
        <begin position="387"/>
        <end position="431"/>
    </location>
</feature>
<dbReference type="FunFam" id="3.30.70.270:FF:000001">
    <property type="entry name" value="Diguanylate cyclase domain protein"/>
    <property type="match status" value="1"/>
</dbReference>
<comment type="caution">
    <text evidence="7">The sequence shown here is derived from an EMBL/GenBank/DDBJ whole genome shotgun (WGS) entry which is preliminary data.</text>
</comment>
<dbReference type="PROSITE" id="PS50113">
    <property type="entry name" value="PAC"/>
    <property type="match status" value="3"/>
</dbReference>
<dbReference type="InterPro" id="IPR000160">
    <property type="entry name" value="GGDEF_dom"/>
</dbReference>
<dbReference type="SUPFAM" id="SSF55073">
    <property type="entry name" value="Nucleotide cyclase"/>
    <property type="match status" value="1"/>
</dbReference>
<dbReference type="InterPro" id="IPR001633">
    <property type="entry name" value="EAL_dom"/>
</dbReference>
<dbReference type="PROSITE" id="PS50883">
    <property type="entry name" value="EAL"/>
    <property type="match status" value="1"/>
</dbReference>
<dbReference type="Gene3D" id="3.30.450.20">
    <property type="entry name" value="PAS domain"/>
    <property type="match status" value="3"/>
</dbReference>
<sequence>MDIFKLITPISYWVLATLWVVIIGIYLLKLRQLKAVDGAVSRTVTVLLIILAIDAFRTIVESVYFGLYFNSLYGLIPKSIADLLSQPALLIIPKLINIFAGVLVILLLIKRWVPRDIHERKEALLALHVAKSASVNNENLFNSIFNGVTDSCIFADSERKIISINQGFESMLGYGVDELAGKTASIIYESDEEYERQGRIHFNLAAKEKVTPYEANYRHKDGSIIVGETSRIVIRTLDDQILGYVGFIRDVTERNKAATALQESTAMLSHHVQNTPLGCISWDSNLNCIEWNKSAEKIFGYSPDEVIGHSLLDILVPEEIRDDINKIDKALFKEMKCTRSSNENITKDGRTIICEWYSTPIVGVNGEVIGVTSLILDITESKQAELKLKHAASVFTHTNQGITITDTSGVIIEVNDAFSAITGYARDEVIGLNPRVLQSGRHSPEFYKEMWDTLQADGHWTGEIWNKRKNDEIYPEMLTISAVLDATGKVQNYVALFNDITAIKDHQEQLERIAHYDTLTNLPNRTLLADRLTQSMVQVRRRKSSLAVVFLDLDKFKDVNDAYGHDVGDKLLIVISRRLKEALRDIDTLARIGGDEFVAVLMDIEKGEDCEPVLERLLEAASGSVTVEGIMLKVSASMGVAIYPQDGIDADQLLRHADQAMYVAKHEGKNCYHLFDTAQNIAMQIRHDDLQSMRKALDQSEFVLYYQPKVNMRTGAIIGAEALIRWLSPERGLVGPNEFLPAIENHVISIEVGEWVIDTALGQIAAWQALGLDIPVSVNVSALQLQHDGFVTRLAALLAAHPEVAPSSLEIEVLETSLIDDVMQVSATMLACIELGVTFALDDFGTGYSSLTYLRRLPASLIKIDQTFVLDMLTTPDDLAIVEGVVNLAKSFKHKVCAEGVETIAHGTALLQTGCELAQGYGIARPMMAKDIPEWSVNWKPDDAWREFSPHV</sequence>
<dbReference type="OrthoDB" id="9176779at2"/>
<dbReference type="SUPFAM" id="SSF55785">
    <property type="entry name" value="PYP-like sensor domain (PAS domain)"/>
    <property type="match status" value="3"/>
</dbReference>
<name>A0A3S0KAI3_9GAMM</name>
<evidence type="ECO:0000259" key="5">
    <source>
        <dbReference type="PROSITE" id="PS50883"/>
    </source>
</evidence>
<dbReference type="InterPro" id="IPR035965">
    <property type="entry name" value="PAS-like_dom_sf"/>
</dbReference>
<feature type="domain" description="GGDEF" evidence="6">
    <location>
        <begin position="544"/>
        <end position="677"/>
    </location>
</feature>
<dbReference type="PROSITE" id="PS50887">
    <property type="entry name" value="GGDEF"/>
    <property type="match status" value="1"/>
</dbReference>
<feature type="domain" description="PAC" evidence="4">
    <location>
        <begin position="460"/>
        <end position="512"/>
    </location>
</feature>
<feature type="transmembrane region" description="Helical" evidence="2">
    <location>
        <begin position="87"/>
        <end position="109"/>
    </location>
</feature>
<gene>
    <name evidence="7" type="ORF">EKG38_09755</name>
</gene>
<dbReference type="PANTHER" id="PTHR44757:SF2">
    <property type="entry name" value="BIOFILM ARCHITECTURE MAINTENANCE PROTEIN MBAA"/>
    <property type="match status" value="1"/>
</dbReference>
<dbReference type="InterPro" id="IPR000014">
    <property type="entry name" value="PAS"/>
</dbReference>
<evidence type="ECO:0000259" key="4">
    <source>
        <dbReference type="PROSITE" id="PS50113"/>
    </source>
</evidence>
<dbReference type="CDD" id="cd01949">
    <property type="entry name" value="GGDEF"/>
    <property type="match status" value="1"/>
</dbReference>
<dbReference type="GO" id="GO:0006355">
    <property type="term" value="P:regulation of DNA-templated transcription"/>
    <property type="evidence" value="ECO:0007669"/>
    <property type="project" value="InterPro"/>
</dbReference>
<dbReference type="Pfam" id="PF00989">
    <property type="entry name" value="PAS"/>
    <property type="match status" value="1"/>
</dbReference>
<dbReference type="SMART" id="SM00091">
    <property type="entry name" value="PAS"/>
    <property type="match status" value="3"/>
</dbReference>
<dbReference type="AlphaFoldDB" id="A0A3S0KAI3"/>
<dbReference type="CDD" id="cd00130">
    <property type="entry name" value="PAS"/>
    <property type="match status" value="3"/>
</dbReference>
<feature type="domain" description="PAS" evidence="3">
    <location>
        <begin position="137"/>
        <end position="209"/>
    </location>
</feature>
<evidence type="ECO:0000313" key="7">
    <source>
        <dbReference type="EMBL" id="RTR39196.1"/>
    </source>
</evidence>
<dbReference type="Pfam" id="PF13426">
    <property type="entry name" value="PAS_9"/>
    <property type="match status" value="2"/>
</dbReference>
<feature type="domain" description="PAC" evidence="4">
    <location>
        <begin position="211"/>
        <end position="263"/>
    </location>
</feature>
<dbReference type="RefSeq" id="WP_126520064.1">
    <property type="nucleotide sequence ID" value="NZ_RXNU01000004.1"/>
</dbReference>
<keyword evidence="8" id="KW-1185">Reference proteome</keyword>
<comment type="cofactor">
    <cofactor evidence="1">
        <name>Mg(2+)</name>
        <dbReference type="ChEBI" id="CHEBI:18420"/>
    </cofactor>
</comment>
<reference evidence="7 8" key="1">
    <citation type="submission" date="2018-12" db="EMBL/GenBank/DDBJ databases">
        <authorList>
            <person name="Yu L."/>
        </authorList>
    </citation>
    <scope>NUCLEOTIDE SEQUENCE [LARGE SCALE GENOMIC DNA]</scope>
    <source>
        <strain evidence="7 8">HAW-EB2</strain>
    </source>
</reference>
<feature type="domain" description="PAC" evidence="4">
    <location>
        <begin position="338"/>
        <end position="390"/>
    </location>
</feature>
<dbReference type="PROSITE" id="PS50112">
    <property type="entry name" value="PAS"/>
    <property type="match status" value="3"/>
</dbReference>
<keyword evidence="2" id="KW-0472">Membrane</keyword>
<protein>
    <submittedName>
        <fullName evidence="7">PAS domain S-box protein</fullName>
    </submittedName>
</protein>
<dbReference type="EMBL" id="RXNU01000004">
    <property type="protein sequence ID" value="RTR39196.1"/>
    <property type="molecule type" value="Genomic_DNA"/>
</dbReference>
<dbReference type="SMART" id="SM00086">
    <property type="entry name" value="PAC"/>
    <property type="match status" value="3"/>
</dbReference>
<dbReference type="InterPro" id="IPR001610">
    <property type="entry name" value="PAC"/>
</dbReference>
<feature type="domain" description="EAL" evidence="5">
    <location>
        <begin position="686"/>
        <end position="940"/>
    </location>
</feature>
<accession>A0A3S0KAI3</accession>
<dbReference type="NCBIfam" id="TIGR00229">
    <property type="entry name" value="sensory_box"/>
    <property type="match status" value="3"/>
</dbReference>
<dbReference type="Proteomes" id="UP000267448">
    <property type="component" value="Unassembled WGS sequence"/>
</dbReference>